<protein>
    <submittedName>
        <fullName evidence="4">SDR family oxidoreductase</fullName>
    </submittedName>
</protein>
<dbReference type="RefSeq" id="WP_150947194.1">
    <property type="nucleotide sequence ID" value="NZ_VCMV01000035.1"/>
</dbReference>
<dbReference type="InterPro" id="IPR036291">
    <property type="entry name" value="NAD(P)-bd_dom_sf"/>
</dbReference>
<organism evidence="4 5">
    <name type="scientific">Microvirga brassicacearum</name>
    <dbReference type="NCBI Taxonomy" id="2580413"/>
    <lineage>
        <taxon>Bacteria</taxon>
        <taxon>Pseudomonadati</taxon>
        <taxon>Pseudomonadota</taxon>
        <taxon>Alphaproteobacteria</taxon>
        <taxon>Hyphomicrobiales</taxon>
        <taxon>Methylobacteriaceae</taxon>
        <taxon>Microvirga</taxon>
    </lineage>
</organism>
<comment type="caution">
    <text evidence="4">The sequence shown here is derived from an EMBL/GenBank/DDBJ whole genome shotgun (WGS) entry which is preliminary data.</text>
</comment>
<dbReference type="PANTHER" id="PTHR43477">
    <property type="entry name" value="DIHYDROANTICAPSIN 7-DEHYDROGENASE"/>
    <property type="match status" value="1"/>
</dbReference>
<evidence type="ECO:0000313" key="4">
    <source>
        <dbReference type="EMBL" id="KAB0265447.1"/>
    </source>
</evidence>
<dbReference type="SUPFAM" id="SSF51735">
    <property type="entry name" value="NAD(P)-binding Rossmann-fold domains"/>
    <property type="match status" value="1"/>
</dbReference>
<proteinExistence type="inferred from homology"/>
<keyword evidence="3" id="KW-0520">NAD</keyword>
<dbReference type="EMBL" id="VCMV01000035">
    <property type="protein sequence ID" value="KAB0265447.1"/>
    <property type="molecule type" value="Genomic_DNA"/>
</dbReference>
<comment type="similarity">
    <text evidence="1">Belongs to the short-chain dehydrogenases/reductases (SDR) family.</text>
</comment>
<evidence type="ECO:0000313" key="5">
    <source>
        <dbReference type="Proteomes" id="UP000325684"/>
    </source>
</evidence>
<name>A0A5N3P6U0_9HYPH</name>
<dbReference type="InterPro" id="IPR020904">
    <property type="entry name" value="Sc_DH/Rdtase_CS"/>
</dbReference>
<sequence length="248" mass="25890">MTSRLNGKVCFITAAGQGIGRAIAECFVAEGAIVWSTDLDATKLIGLDPATARALDVRSTEAIDTLAREIGGIDVLVNAAGYVHHGSVLDCAEGDWDLSFDVNVKSMHRTVRAFLPGMLERGNGSIINVASAVSSIRGAPNRYVYGASKAAVIGLTKAIAADFIRAGIRANVICPGTIDSPSLDARIAAQAAATNRSVAEIRQVFVDRQPLGRLGSAKEIAAMAVYLASDESKYTTGAIHIIDGGFSL</sequence>
<evidence type="ECO:0000256" key="1">
    <source>
        <dbReference type="ARBA" id="ARBA00006484"/>
    </source>
</evidence>
<gene>
    <name evidence="4" type="ORF">FEZ63_18405</name>
</gene>
<dbReference type="Pfam" id="PF13561">
    <property type="entry name" value="adh_short_C2"/>
    <property type="match status" value="1"/>
</dbReference>
<keyword evidence="2" id="KW-0560">Oxidoreductase</keyword>
<dbReference type="FunFam" id="3.40.50.720:FF:000084">
    <property type="entry name" value="Short-chain dehydrogenase reductase"/>
    <property type="match status" value="1"/>
</dbReference>
<keyword evidence="5" id="KW-1185">Reference proteome</keyword>
<dbReference type="OrthoDB" id="9789398at2"/>
<dbReference type="PRINTS" id="PR00080">
    <property type="entry name" value="SDRFAMILY"/>
</dbReference>
<evidence type="ECO:0000256" key="2">
    <source>
        <dbReference type="ARBA" id="ARBA00023002"/>
    </source>
</evidence>
<dbReference type="PANTHER" id="PTHR43477:SF4">
    <property type="entry name" value="DEHYDROGENASE_REDUCTASE SDR FAMILY MEMBER 6"/>
    <property type="match status" value="1"/>
</dbReference>
<reference evidence="4 5" key="1">
    <citation type="journal article" date="2019" name="Microorganisms">
        <title>Genome Insights into the Novel Species Microvirga brassicacearum, a Rapeseed Endophyte with Biotechnological Potential.</title>
        <authorList>
            <person name="Jimenez-Gomez A."/>
            <person name="Saati-Santamaria Z."/>
            <person name="Igual J.M."/>
            <person name="Rivas R."/>
            <person name="Mateos P.F."/>
            <person name="Garcia-Fraile P."/>
        </authorList>
    </citation>
    <scope>NUCLEOTIDE SEQUENCE [LARGE SCALE GENOMIC DNA]</scope>
    <source>
        <strain evidence="4 5">CDVBN77</strain>
    </source>
</reference>
<dbReference type="Gene3D" id="3.40.50.720">
    <property type="entry name" value="NAD(P)-binding Rossmann-like Domain"/>
    <property type="match status" value="1"/>
</dbReference>
<dbReference type="InterPro" id="IPR051122">
    <property type="entry name" value="SDR_DHRS6-like"/>
</dbReference>
<evidence type="ECO:0000256" key="3">
    <source>
        <dbReference type="ARBA" id="ARBA00023027"/>
    </source>
</evidence>
<dbReference type="GO" id="GO:0016491">
    <property type="term" value="F:oxidoreductase activity"/>
    <property type="evidence" value="ECO:0007669"/>
    <property type="project" value="UniProtKB-KW"/>
</dbReference>
<dbReference type="PROSITE" id="PS00061">
    <property type="entry name" value="ADH_SHORT"/>
    <property type="match status" value="1"/>
</dbReference>
<dbReference type="Proteomes" id="UP000325684">
    <property type="component" value="Unassembled WGS sequence"/>
</dbReference>
<dbReference type="InterPro" id="IPR002347">
    <property type="entry name" value="SDR_fam"/>
</dbReference>
<dbReference type="PRINTS" id="PR00081">
    <property type="entry name" value="GDHRDH"/>
</dbReference>
<accession>A0A5N3P6U0</accession>
<dbReference type="AlphaFoldDB" id="A0A5N3P6U0"/>